<accession>A0AAN8TY91</accession>
<reference evidence="1 2" key="1">
    <citation type="submission" date="2024-02" db="EMBL/GenBank/DDBJ databases">
        <title>de novo genome assembly of Solanum bulbocastanum strain 11H21.</title>
        <authorList>
            <person name="Hosaka A.J."/>
        </authorList>
    </citation>
    <scope>NUCLEOTIDE SEQUENCE [LARGE SCALE GENOMIC DNA]</scope>
    <source>
        <tissue evidence="1">Young leaves</tissue>
    </source>
</reference>
<proteinExistence type="predicted"/>
<keyword evidence="2" id="KW-1185">Reference proteome</keyword>
<dbReference type="AlphaFoldDB" id="A0AAN8TY91"/>
<dbReference type="EMBL" id="JBANQN010000003">
    <property type="protein sequence ID" value="KAK6793711.1"/>
    <property type="molecule type" value="Genomic_DNA"/>
</dbReference>
<protein>
    <submittedName>
        <fullName evidence="1">Uncharacterized protein</fullName>
    </submittedName>
</protein>
<sequence length="47" mass="5211">MACSSFSRDFNYACYLFPARILCLYSIENSGNFRNSTAAILYSAGNS</sequence>
<organism evidence="1 2">
    <name type="scientific">Solanum bulbocastanum</name>
    <name type="common">Wild potato</name>
    <dbReference type="NCBI Taxonomy" id="147425"/>
    <lineage>
        <taxon>Eukaryota</taxon>
        <taxon>Viridiplantae</taxon>
        <taxon>Streptophyta</taxon>
        <taxon>Embryophyta</taxon>
        <taxon>Tracheophyta</taxon>
        <taxon>Spermatophyta</taxon>
        <taxon>Magnoliopsida</taxon>
        <taxon>eudicotyledons</taxon>
        <taxon>Gunneridae</taxon>
        <taxon>Pentapetalae</taxon>
        <taxon>asterids</taxon>
        <taxon>lamiids</taxon>
        <taxon>Solanales</taxon>
        <taxon>Solanaceae</taxon>
        <taxon>Solanoideae</taxon>
        <taxon>Solaneae</taxon>
        <taxon>Solanum</taxon>
    </lineage>
</organism>
<gene>
    <name evidence="1" type="ORF">RDI58_007164</name>
</gene>
<evidence type="ECO:0000313" key="2">
    <source>
        <dbReference type="Proteomes" id="UP001371456"/>
    </source>
</evidence>
<evidence type="ECO:0000313" key="1">
    <source>
        <dbReference type="EMBL" id="KAK6793711.1"/>
    </source>
</evidence>
<comment type="caution">
    <text evidence="1">The sequence shown here is derived from an EMBL/GenBank/DDBJ whole genome shotgun (WGS) entry which is preliminary data.</text>
</comment>
<dbReference type="Proteomes" id="UP001371456">
    <property type="component" value="Unassembled WGS sequence"/>
</dbReference>
<name>A0AAN8TY91_SOLBU</name>